<sequence>MRLVLASASPARLSVLRAAGLDPLVEVSDVDEDALLATTPHASPGRKVTALAGAKATTVARRVAAAHPDAVVVGCDSMLFLDDELVGKPRDVETARARWKAMAGRTGELVTGHAVLRLDDGDIDRVAEGCATTTVRFGRPTDAELDAYLATGEPLAVAGAFTLDGLGAWFVDGIDGDPSNVIGISLPLVRRLLGGVGLSPVQLWADRSG</sequence>
<comment type="subcellular location">
    <subcellularLocation>
        <location evidence="3">Cytoplasm</location>
    </subcellularLocation>
</comment>
<comment type="cofactor">
    <cofactor evidence="1 3">
        <name>a divalent metal cation</name>
        <dbReference type="ChEBI" id="CHEBI:60240"/>
    </cofactor>
</comment>
<evidence type="ECO:0000313" key="5">
    <source>
        <dbReference type="Proteomes" id="UP000321685"/>
    </source>
</evidence>
<organism evidence="4 5">
    <name type="scientific">Pseudonocardia sulfidoxydans NBRC 16205</name>
    <dbReference type="NCBI Taxonomy" id="1223511"/>
    <lineage>
        <taxon>Bacteria</taxon>
        <taxon>Bacillati</taxon>
        <taxon>Actinomycetota</taxon>
        <taxon>Actinomycetes</taxon>
        <taxon>Pseudonocardiales</taxon>
        <taxon>Pseudonocardiaceae</taxon>
        <taxon>Pseudonocardia</taxon>
    </lineage>
</organism>
<protein>
    <recommendedName>
        <fullName evidence="3">Nucleoside triphosphate pyrophosphatase</fullName>
        <ecNumber evidence="3">3.6.1.9</ecNumber>
    </recommendedName>
    <alternativeName>
        <fullName evidence="3">Nucleotide pyrophosphatase</fullName>
        <shortName evidence="3">Nucleotide PPase</shortName>
    </alternativeName>
</protein>
<dbReference type="PANTHER" id="PTHR43213">
    <property type="entry name" value="BIFUNCTIONAL DTTP/UTP PYROPHOSPHATASE/METHYLTRANSFERASE PROTEIN-RELATED"/>
    <property type="match status" value="1"/>
</dbReference>
<dbReference type="GO" id="GO:0009117">
    <property type="term" value="P:nucleotide metabolic process"/>
    <property type="evidence" value="ECO:0007669"/>
    <property type="project" value="UniProtKB-KW"/>
</dbReference>
<accession>A0A511DL16</accession>
<dbReference type="PIRSF" id="PIRSF006305">
    <property type="entry name" value="Maf"/>
    <property type="match status" value="1"/>
</dbReference>
<proteinExistence type="inferred from homology"/>
<dbReference type="EMBL" id="BJVJ01000043">
    <property type="protein sequence ID" value="GEL24973.1"/>
    <property type="molecule type" value="Genomic_DNA"/>
</dbReference>
<dbReference type="OrthoDB" id="3527985at2"/>
<keyword evidence="5" id="KW-1185">Reference proteome</keyword>
<dbReference type="NCBIfam" id="TIGR00172">
    <property type="entry name" value="maf"/>
    <property type="match status" value="1"/>
</dbReference>
<dbReference type="Gene3D" id="3.90.950.10">
    <property type="match status" value="1"/>
</dbReference>
<comment type="similarity">
    <text evidence="3">Belongs to the Maf family.</text>
</comment>
<gene>
    <name evidence="4" type="primary">maf</name>
    <name evidence="4" type="ORF">PSU4_39270</name>
</gene>
<reference evidence="4 5" key="1">
    <citation type="submission" date="2019-07" db="EMBL/GenBank/DDBJ databases">
        <title>Whole genome shotgun sequence of Pseudonocardia sulfidoxydans NBRC 16205.</title>
        <authorList>
            <person name="Hosoyama A."/>
            <person name="Uohara A."/>
            <person name="Ohji S."/>
            <person name="Ichikawa N."/>
        </authorList>
    </citation>
    <scope>NUCLEOTIDE SEQUENCE [LARGE SCALE GENOMIC DNA]</scope>
    <source>
        <strain evidence="4 5">NBRC 16205</strain>
    </source>
</reference>
<evidence type="ECO:0000256" key="2">
    <source>
        <dbReference type="ARBA" id="ARBA00022801"/>
    </source>
</evidence>
<dbReference type="CDD" id="cd00555">
    <property type="entry name" value="Maf"/>
    <property type="match status" value="1"/>
</dbReference>
<dbReference type="InterPro" id="IPR029001">
    <property type="entry name" value="ITPase-like_fam"/>
</dbReference>
<dbReference type="HAMAP" id="MF_00528">
    <property type="entry name" value="Maf"/>
    <property type="match status" value="1"/>
</dbReference>
<comment type="caution">
    <text evidence="3">Lacks conserved residue(s) required for the propagation of feature annotation.</text>
</comment>
<dbReference type="InterPro" id="IPR003697">
    <property type="entry name" value="Maf-like"/>
</dbReference>
<dbReference type="Pfam" id="PF02545">
    <property type="entry name" value="Maf"/>
    <property type="match status" value="1"/>
</dbReference>
<dbReference type="EC" id="3.6.1.9" evidence="3"/>
<keyword evidence="2 3" id="KW-0378">Hydrolase</keyword>
<comment type="catalytic activity">
    <reaction evidence="3">
        <text>a 2'-deoxyribonucleoside 5'-triphosphate + H2O = a 2'-deoxyribonucleoside 5'-phosphate + diphosphate + H(+)</text>
        <dbReference type="Rhea" id="RHEA:44644"/>
        <dbReference type="ChEBI" id="CHEBI:15377"/>
        <dbReference type="ChEBI" id="CHEBI:15378"/>
        <dbReference type="ChEBI" id="CHEBI:33019"/>
        <dbReference type="ChEBI" id="CHEBI:61560"/>
        <dbReference type="ChEBI" id="CHEBI:65317"/>
        <dbReference type="EC" id="3.6.1.9"/>
    </reaction>
</comment>
<feature type="active site" description="Proton acceptor" evidence="3">
    <location>
        <position position="76"/>
    </location>
</feature>
<dbReference type="Proteomes" id="UP000321685">
    <property type="component" value="Unassembled WGS sequence"/>
</dbReference>
<dbReference type="PANTHER" id="PTHR43213:SF5">
    <property type="entry name" value="BIFUNCTIONAL DTTP_UTP PYROPHOSPHATASE_METHYLTRANSFERASE PROTEIN-RELATED"/>
    <property type="match status" value="1"/>
</dbReference>
<comment type="caution">
    <text evidence="4">The sequence shown here is derived from an EMBL/GenBank/DDBJ whole genome shotgun (WGS) entry which is preliminary data.</text>
</comment>
<comment type="catalytic activity">
    <reaction evidence="3">
        <text>a ribonucleoside 5'-triphosphate + H2O = a ribonucleoside 5'-phosphate + diphosphate + H(+)</text>
        <dbReference type="Rhea" id="RHEA:23996"/>
        <dbReference type="ChEBI" id="CHEBI:15377"/>
        <dbReference type="ChEBI" id="CHEBI:15378"/>
        <dbReference type="ChEBI" id="CHEBI:33019"/>
        <dbReference type="ChEBI" id="CHEBI:58043"/>
        <dbReference type="ChEBI" id="CHEBI:61557"/>
        <dbReference type="EC" id="3.6.1.9"/>
    </reaction>
</comment>
<keyword evidence="3" id="KW-0546">Nucleotide metabolism</keyword>
<dbReference type="GO" id="GO:0005737">
    <property type="term" value="C:cytoplasm"/>
    <property type="evidence" value="ECO:0007669"/>
    <property type="project" value="UniProtKB-SubCell"/>
</dbReference>
<keyword evidence="3" id="KW-0963">Cytoplasm</keyword>
<evidence type="ECO:0000313" key="4">
    <source>
        <dbReference type="EMBL" id="GEL24973.1"/>
    </source>
</evidence>
<evidence type="ECO:0000256" key="1">
    <source>
        <dbReference type="ARBA" id="ARBA00001968"/>
    </source>
</evidence>
<dbReference type="GO" id="GO:0047429">
    <property type="term" value="F:nucleoside triphosphate diphosphatase activity"/>
    <property type="evidence" value="ECO:0007669"/>
    <property type="project" value="UniProtKB-EC"/>
</dbReference>
<evidence type="ECO:0000256" key="3">
    <source>
        <dbReference type="HAMAP-Rule" id="MF_00528"/>
    </source>
</evidence>
<dbReference type="AlphaFoldDB" id="A0A511DL16"/>
<dbReference type="SUPFAM" id="SSF52972">
    <property type="entry name" value="ITPase-like"/>
    <property type="match status" value="1"/>
</dbReference>
<dbReference type="RefSeq" id="WP_147110361.1">
    <property type="nucleotide sequence ID" value="NZ_BJVJ01000043.1"/>
</dbReference>
<comment type="function">
    <text evidence="3">Nucleoside triphosphate pyrophosphatase. May have a dual role in cell division arrest and in preventing the incorporation of modified nucleotides into cellular nucleic acids.</text>
</comment>
<name>A0A511DL16_9PSEU</name>